<evidence type="ECO:0000313" key="3">
    <source>
        <dbReference type="EMBL" id="QJE74745.1"/>
    </source>
</evidence>
<evidence type="ECO:0000259" key="2">
    <source>
        <dbReference type="PROSITE" id="PS50930"/>
    </source>
</evidence>
<dbReference type="KEGG" id="acru:HHL28_02045"/>
<feature type="transmembrane region" description="Helical" evidence="1">
    <location>
        <begin position="29"/>
        <end position="48"/>
    </location>
</feature>
<gene>
    <name evidence="3" type="ORF">HHL28_02045</name>
</gene>
<keyword evidence="1" id="KW-0472">Membrane</keyword>
<name>A0A858RBA7_9PROT</name>
<dbReference type="EMBL" id="CP051775">
    <property type="protein sequence ID" value="QJE74745.1"/>
    <property type="molecule type" value="Genomic_DNA"/>
</dbReference>
<reference evidence="3" key="1">
    <citation type="submission" date="2020-04" db="EMBL/GenBank/DDBJ databases">
        <title>A desert anoxygenic phototrophic bacterium fixes CO2 using RubisCO under aerobic conditions.</title>
        <authorList>
            <person name="Tang K."/>
        </authorList>
    </citation>
    <scope>NUCLEOTIDE SEQUENCE [LARGE SCALE GENOMIC DNA]</scope>
    <source>
        <strain evidence="3">MIMtkB3</strain>
    </source>
</reference>
<dbReference type="GO" id="GO:0003677">
    <property type="term" value="F:DNA binding"/>
    <property type="evidence" value="ECO:0007669"/>
    <property type="project" value="InterPro"/>
</dbReference>
<dbReference type="InterPro" id="IPR007492">
    <property type="entry name" value="LytTR_DNA-bd_dom"/>
</dbReference>
<dbReference type="Gene3D" id="2.40.50.1020">
    <property type="entry name" value="LytTr DNA-binding domain"/>
    <property type="match status" value="1"/>
</dbReference>
<organism evidence="3 4">
    <name type="scientific">Aerophototrophica crusticola</name>
    <dbReference type="NCBI Taxonomy" id="1709002"/>
    <lineage>
        <taxon>Bacteria</taxon>
        <taxon>Pseudomonadati</taxon>
        <taxon>Pseudomonadota</taxon>
        <taxon>Alphaproteobacteria</taxon>
        <taxon>Rhodospirillales</taxon>
        <taxon>Rhodospirillaceae</taxon>
        <taxon>Aerophototrophica</taxon>
    </lineage>
</organism>
<evidence type="ECO:0000313" key="4">
    <source>
        <dbReference type="Proteomes" id="UP000501891"/>
    </source>
</evidence>
<accession>A0A858RBA7</accession>
<keyword evidence="4" id="KW-1185">Reference proteome</keyword>
<evidence type="ECO:0000256" key="1">
    <source>
        <dbReference type="SAM" id="Phobius"/>
    </source>
</evidence>
<protein>
    <submittedName>
        <fullName evidence="3">LytTR family transcriptional regulator</fullName>
    </submittedName>
</protein>
<proteinExistence type="predicted"/>
<keyword evidence="1" id="KW-1133">Transmembrane helix</keyword>
<dbReference type="PROSITE" id="PS50930">
    <property type="entry name" value="HTH_LYTTR"/>
    <property type="match status" value="1"/>
</dbReference>
<feature type="transmembrane region" description="Helical" evidence="1">
    <location>
        <begin position="57"/>
        <end position="78"/>
    </location>
</feature>
<dbReference type="Pfam" id="PF04397">
    <property type="entry name" value="LytTR"/>
    <property type="match status" value="1"/>
</dbReference>
<dbReference type="AlphaFoldDB" id="A0A858RBA7"/>
<keyword evidence="1" id="KW-0812">Transmembrane</keyword>
<dbReference type="Proteomes" id="UP000501891">
    <property type="component" value="Chromosome"/>
</dbReference>
<sequence>MVLAVGALLGRIGPFGTFADLTTAERFAYWLGLTTALWVQVAVVLYALRPRVRHQPLWMQAGLAALLGAVPTTFEVAWAEALLRLGGVLTPLSMLKTYGDVCLIALALAIPLEYLRGHVLWPERTGAGPADVVPEPEQAPVAGAMAGPCRFLERVPAKLRGTLLAVQAEDHYLRVHTDLGSDLILCRFGDALAELEGTPGLRVHRSWWVAGPAVVRAEREGDRTVLVLSNGLRVPVSRSYGLAVRDAGWVGE</sequence>
<feature type="domain" description="HTH LytTR-type" evidence="2">
    <location>
        <begin position="163"/>
        <end position="250"/>
    </location>
</feature>
<dbReference type="SMART" id="SM00850">
    <property type="entry name" value="LytTR"/>
    <property type="match status" value="1"/>
</dbReference>